<dbReference type="InParanoid" id="A0A251V5F7"/>
<dbReference type="AlphaFoldDB" id="A0A251V5F7"/>
<dbReference type="Proteomes" id="UP000215914">
    <property type="component" value="Chromosome 4"/>
</dbReference>
<evidence type="ECO:0000313" key="2">
    <source>
        <dbReference type="Proteomes" id="UP000215914"/>
    </source>
</evidence>
<reference evidence="2" key="1">
    <citation type="journal article" date="2017" name="Nature">
        <title>The sunflower genome provides insights into oil metabolism, flowering and Asterid evolution.</title>
        <authorList>
            <person name="Badouin H."/>
            <person name="Gouzy J."/>
            <person name="Grassa C.J."/>
            <person name="Murat F."/>
            <person name="Staton S.E."/>
            <person name="Cottret L."/>
            <person name="Lelandais-Briere C."/>
            <person name="Owens G.L."/>
            <person name="Carrere S."/>
            <person name="Mayjonade B."/>
            <person name="Legrand L."/>
            <person name="Gill N."/>
            <person name="Kane N.C."/>
            <person name="Bowers J.E."/>
            <person name="Hubner S."/>
            <person name="Bellec A."/>
            <person name="Berard A."/>
            <person name="Berges H."/>
            <person name="Blanchet N."/>
            <person name="Boniface M.C."/>
            <person name="Brunel D."/>
            <person name="Catrice O."/>
            <person name="Chaidir N."/>
            <person name="Claudel C."/>
            <person name="Donnadieu C."/>
            <person name="Faraut T."/>
            <person name="Fievet G."/>
            <person name="Helmstetter N."/>
            <person name="King M."/>
            <person name="Knapp S.J."/>
            <person name="Lai Z."/>
            <person name="Le Paslier M.C."/>
            <person name="Lippi Y."/>
            <person name="Lorenzon L."/>
            <person name="Mandel J.R."/>
            <person name="Marage G."/>
            <person name="Marchand G."/>
            <person name="Marquand E."/>
            <person name="Bret-Mestries E."/>
            <person name="Morien E."/>
            <person name="Nambeesan S."/>
            <person name="Nguyen T."/>
            <person name="Pegot-Espagnet P."/>
            <person name="Pouilly N."/>
            <person name="Raftis F."/>
            <person name="Sallet E."/>
            <person name="Schiex T."/>
            <person name="Thomas J."/>
            <person name="Vandecasteele C."/>
            <person name="Vares D."/>
            <person name="Vear F."/>
            <person name="Vautrin S."/>
            <person name="Crespi M."/>
            <person name="Mangin B."/>
            <person name="Burke J.M."/>
            <person name="Salse J."/>
            <person name="Munos S."/>
            <person name="Vincourt P."/>
            <person name="Rieseberg L.H."/>
            <person name="Langlade N.B."/>
        </authorList>
    </citation>
    <scope>NUCLEOTIDE SEQUENCE [LARGE SCALE GENOMIC DNA]</scope>
    <source>
        <strain evidence="2">cv. SF193</strain>
    </source>
</reference>
<keyword evidence="2" id="KW-1185">Reference proteome</keyword>
<dbReference type="EMBL" id="CM007893">
    <property type="protein sequence ID" value="OTG29841.1"/>
    <property type="molecule type" value="Genomic_DNA"/>
</dbReference>
<sequence>MVVFAYSLSHPFRFQSFGSLFTNFLDIIDKNYIFLLCNCILFFLFLDSSGTNQVECDKISVVSVHEYDHNHSLNLHVYNEHEAETEVKQSAILVRVDDEHEMVANVVVEEVEHDDQEEFQQKCEEFIKKVRQSLHQEGRYPMIEYQEFVGLPLFLTVNLDH</sequence>
<protein>
    <submittedName>
        <fullName evidence="1">Uncharacterized protein</fullName>
    </submittedName>
</protein>
<accession>A0A251V5F7</accession>
<gene>
    <name evidence="1" type="ORF">HannXRQ_Chr04g0126571</name>
</gene>
<organism evidence="1 2">
    <name type="scientific">Helianthus annuus</name>
    <name type="common">Common sunflower</name>
    <dbReference type="NCBI Taxonomy" id="4232"/>
    <lineage>
        <taxon>Eukaryota</taxon>
        <taxon>Viridiplantae</taxon>
        <taxon>Streptophyta</taxon>
        <taxon>Embryophyta</taxon>
        <taxon>Tracheophyta</taxon>
        <taxon>Spermatophyta</taxon>
        <taxon>Magnoliopsida</taxon>
        <taxon>eudicotyledons</taxon>
        <taxon>Gunneridae</taxon>
        <taxon>Pentapetalae</taxon>
        <taxon>asterids</taxon>
        <taxon>campanulids</taxon>
        <taxon>Asterales</taxon>
        <taxon>Asteraceae</taxon>
        <taxon>Asteroideae</taxon>
        <taxon>Heliantheae alliance</taxon>
        <taxon>Heliantheae</taxon>
        <taxon>Helianthus</taxon>
    </lineage>
</organism>
<name>A0A251V5F7_HELAN</name>
<proteinExistence type="predicted"/>
<evidence type="ECO:0000313" key="1">
    <source>
        <dbReference type="EMBL" id="OTG29841.1"/>
    </source>
</evidence>